<dbReference type="GO" id="GO:0003700">
    <property type="term" value="F:DNA-binding transcription factor activity"/>
    <property type="evidence" value="ECO:0007669"/>
    <property type="project" value="InterPro"/>
</dbReference>
<gene>
    <name evidence="6" type="ORF">BSZ32_12010</name>
</gene>
<keyword evidence="2" id="KW-0805">Transcription regulation</keyword>
<dbReference type="GO" id="GO:0005829">
    <property type="term" value="C:cytosol"/>
    <property type="evidence" value="ECO:0007669"/>
    <property type="project" value="TreeGrafter"/>
</dbReference>
<dbReference type="AlphaFoldDB" id="A0A2S7U422"/>
<evidence type="ECO:0000256" key="3">
    <source>
        <dbReference type="ARBA" id="ARBA00023125"/>
    </source>
</evidence>
<dbReference type="Gene3D" id="3.40.190.10">
    <property type="entry name" value="Periplasmic binding protein-like II"/>
    <property type="match status" value="2"/>
</dbReference>
<evidence type="ECO:0000256" key="1">
    <source>
        <dbReference type="ARBA" id="ARBA00009437"/>
    </source>
</evidence>
<organism evidence="6 7">
    <name type="scientific">Rubritalea profundi</name>
    <dbReference type="NCBI Taxonomy" id="1658618"/>
    <lineage>
        <taxon>Bacteria</taxon>
        <taxon>Pseudomonadati</taxon>
        <taxon>Verrucomicrobiota</taxon>
        <taxon>Verrucomicrobiia</taxon>
        <taxon>Verrucomicrobiales</taxon>
        <taxon>Rubritaleaceae</taxon>
        <taxon>Rubritalea</taxon>
    </lineage>
</organism>
<protein>
    <recommendedName>
        <fullName evidence="5">HTH lysR-type domain-containing protein</fullName>
    </recommendedName>
</protein>
<reference evidence="6 7" key="1">
    <citation type="submission" date="2016-12" db="EMBL/GenBank/DDBJ databases">
        <title>Study of bacterial adaptation to deep sea.</title>
        <authorList>
            <person name="Song J."/>
            <person name="Yoshizawa S."/>
            <person name="Kogure K."/>
        </authorList>
    </citation>
    <scope>NUCLEOTIDE SEQUENCE [LARGE SCALE GENOMIC DNA]</scope>
    <source>
        <strain evidence="6 7">SAORIC-165</strain>
    </source>
</reference>
<dbReference type="PANTHER" id="PTHR30419:SF29">
    <property type="entry name" value="LYSR-FAMILY TRANSCRIPTIONAL REGULATOR"/>
    <property type="match status" value="1"/>
</dbReference>
<comment type="similarity">
    <text evidence="1">Belongs to the LysR transcriptional regulatory family.</text>
</comment>
<dbReference type="Gene3D" id="1.10.10.10">
    <property type="entry name" value="Winged helix-like DNA-binding domain superfamily/Winged helix DNA-binding domain"/>
    <property type="match status" value="1"/>
</dbReference>
<dbReference type="Pfam" id="PF00126">
    <property type="entry name" value="HTH_1"/>
    <property type="match status" value="1"/>
</dbReference>
<keyword evidence="3" id="KW-0238">DNA-binding</keyword>
<dbReference type="Proteomes" id="UP000239907">
    <property type="component" value="Unassembled WGS sequence"/>
</dbReference>
<dbReference type="PRINTS" id="PR00039">
    <property type="entry name" value="HTHLYSR"/>
</dbReference>
<dbReference type="SUPFAM" id="SSF53850">
    <property type="entry name" value="Periplasmic binding protein-like II"/>
    <property type="match status" value="1"/>
</dbReference>
<evidence type="ECO:0000313" key="6">
    <source>
        <dbReference type="EMBL" id="PQJ29144.1"/>
    </source>
</evidence>
<dbReference type="GO" id="GO:0003677">
    <property type="term" value="F:DNA binding"/>
    <property type="evidence" value="ECO:0007669"/>
    <property type="project" value="UniProtKB-KW"/>
</dbReference>
<dbReference type="InterPro" id="IPR005119">
    <property type="entry name" value="LysR_subst-bd"/>
</dbReference>
<feature type="domain" description="HTH lysR-type" evidence="5">
    <location>
        <begin position="5"/>
        <end position="62"/>
    </location>
</feature>
<dbReference type="PROSITE" id="PS50931">
    <property type="entry name" value="HTH_LYSR"/>
    <property type="match status" value="1"/>
</dbReference>
<accession>A0A2S7U422</accession>
<proteinExistence type="inferred from homology"/>
<name>A0A2S7U422_9BACT</name>
<dbReference type="InterPro" id="IPR036390">
    <property type="entry name" value="WH_DNA-bd_sf"/>
</dbReference>
<dbReference type="PANTHER" id="PTHR30419">
    <property type="entry name" value="HTH-TYPE TRANSCRIPTIONAL REGULATOR YBHD"/>
    <property type="match status" value="1"/>
</dbReference>
<evidence type="ECO:0000256" key="2">
    <source>
        <dbReference type="ARBA" id="ARBA00023015"/>
    </source>
</evidence>
<evidence type="ECO:0000259" key="5">
    <source>
        <dbReference type="PROSITE" id="PS50931"/>
    </source>
</evidence>
<evidence type="ECO:0000256" key="4">
    <source>
        <dbReference type="ARBA" id="ARBA00023163"/>
    </source>
</evidence>
<dbReference type="EMBL" id="MQWA01000001">
    <property type="protein sequence ID" value="PQJ29144.1"/>
    <property type="molecule type" value="Genomic_DNA"/>
</dbReference>
<dbReference type="Pfam" id="PF03466">
    <property type="entry name" value="LysR_substrate"/>
    <property type="match status" value="1"/>
</dbReference>
<sequence length="292" mass="31701">MSMHLTTTQLSALDALSELRHFTKAAQRLGITQSALSQQVKALEQSVGLPLINRDTRPLTMTAMGEKLLIRARLILQQASAIEAECRETEDLKDGKLSLGIIPTIAPYLTRLVLPHFITAYPGIQLDIHEDTTSSLAKKVHQGHIDLAITSDLDTLPASTVAHLDQHPLFREKLYLATPLDPHSPDQDLPMIGLKDGHCLRDQAIAVCNQTIDHNISCDQISTLLSLVKAGLGAAVIPSMAVPNPLDPAIVVSELPDAQRLVQVVTRPQVHPNPAAKAFIDTLNTQLPQVKG</sequence>
<keyword evidence="7" id="KW-1185">Reference proteome</keyword>
<dbReference type="InterPro" id="IPR050950">
    <property type="entry name" value="HTH-type_LysR_regulators"/>
</dbReference>
<dbReference type="SUPFAM" id="SSF46785">
    <property type="entry name" value="Winged helix' DNA-binding domain"/>
    <property type="match status" value="1"/>
</dbReference>
<evidence type="ECO:0000313" key="7">
    <source>
        <dbReference type="Proteomes" id="UP000239907"/>
    </source>
</evidence>
<keyword evidence="4" id="KW-0804">Transcription</keyword>
<comment type="caution">
    <text evidence="6">The sequence shown here is derived from an EMBL/GenBank/DDBJ whole genome shotgun (WGS) entry which is preliminary data.</text>
</comment>
<dbReference type="InterPro" id="IPR036388">
    <property type="entry name" value="WH-like_DNA-bd_sf"/>
</dbReference>
<dbReference type="InterPro" id="IPR000847">
    <property type="entry name" value="LysR_HTH_N"/>
</dbReference>
<dbReference type="FunFam" id="1.10.10.10:FF:000001">
    <property type="entry name" value="LysR family transcriptional regulator"/>
    <property type="match status" value="1"/>
</dbReference>